<evidence type="ECO:0000256" key="7">
    <source>
        <dbReference type="SAM" id="Phobius"/>
    </source>
</evidence>
<feature type="transmembrane region" description="Helical" evidence="7">
    <location>
        <begin position="21"/>
        <end position="39"/>
    </location>
</feature>
<name>A0ABS1V4H7_9PROT</name>
<evidence type="ECO:0000313" key="9">
    <source>
        <dbReference type="EMBL" id="MBL6456006.1"/>
    </source>
</evidence>
<dbReference type="Pfam" id="PF02470">
    <property type="entry name" value="MlaD"/>
    <property type="match status" value="2"/>
</dbReference>
<keyword evidence="10" id="KW-1185">Reference proteome</keyword>
<evidence type="ECO:0000256" key="5">
    <source>
        <dbReference type="ARBA" id="ARBA00022989"/>
    </source>
</evidence>
<feature type="domain" description="Mce/MlaD" evidence="8">
    <location>
        <begin position="46"/>
        <end position="137"/>
    </location>
</feature>
<organism evidence="9 10">
    <name type="scientific">Belnapia mucosa</name>
    <dbReference type="NCBI Taxonomy" id="2804532"/>
    <lineage>
        <taxon>Bacteria</taxon>
        <taxon>Pseudomonadati</taxon>
        <taxon>Pseudomonadota</taxon>
        <taxon>Alphaproteobacteria</taxon>
        <taxon>Acetobacterales</taxon>
        <taxon>Roseomonadaceae</taxon>
        <taxon>Belnapia</taxon>
    </lineage>
</organism>
<dbReference type="PANTHER" id="PTHR30462">
    <property type="entry name" value="INTERMEMBRANE TRANSPORT PROTEIN PQIB-RELATED"/>
    <property type="match status" value="1"/>
</dbReference>
<dbReference type="RefSeq" id="WP_202825749.1">
    <property type="nucleotide sequence ID" value="NZ_JAEUXJ010000004.1"/>
</dbReference>
<evidence type="ECO:0000259" key="8">
    <source>
        <dbReference type="Pfam" id="PF02470"/>
    </source>
</evidence>
<keyword evidence="2" id="KW-1003">Cell membrane</keyword>
<keyword evidence="4 7" id="KW-0812">Transmembrane</keyword>
<protein>
    <submittedName>
        <fullName evidence="9">MCE family protein</fullName>
    </submittedName>
</protein>
<keyword evidence="3" id="KW-0997">Cell inner membrane</keyword>
<dbReference type="InterPro" id="IPR003399">
    <property type="entry name" value="Mce/MlaD"/>
</dbReference>
<accession>A0ABS1V4H7</accession>
<dbReference type="InterPro" id="IPR051800">
    <property type="entry name" value="PqiA-PqiB_transport"/>
</dbReference>
<evidence type="ECO:0000256" key="2">
    <source>
        <dbReference type="ARBA" id="ARBA00022475"/>
    </source>
</evidence>
<sequence>MSEAAPPPAEPVVRARRRRISLVWLVPIVALLVAGYLGWRTLSERGPLITLTFRDAAGLTAGQTPVRYKSVQVGLVEGIALSDDLQQVRVSVRMNREVDGRLTDRAQFWVVRPRLTAGNVSGLETIVSGAFIEFDPGLERGASRREFTGLENPPGIRSDEPGRVFTLLAQRIGSLDRGSPIFFRDVVVGEILDYEPPGLDGGITLRAFIRAPFDGYLKEGSRFWNSSGVSLRLGGNGVQLELESLRAVLSGGVAFDTPVELRNDPPAPDTARFQLYDDLDAAVSATTKDRLVFLLYFDGSVRGLSPGAPVEMRGIRIGSVLDRALEYDEPSDSFRLPVHIAIEPDRIAYPKGRAGRSQEDVVAFARRMVERGMRARLMSGSLLTGQMVVSLDFVDNAPAAEVVMQGEDVVLPTLPGSDLMGTVGGLAARLQEIPFAEIGRNLNATLAGVNGLVNAPAVRGAVQGLASAVEEVQGLLKRADEGFAPLLRRLPNMAQILEQALGRANTAVGSIERGYGNDSEINRQLARTLSQVNDAARSIRLLADSLDRHPEALIRGRTDRGNTP</sequence>
<evidence type="ECO:0000313" key="10">
    <source>
        <dbReference type="Proteomes" id="UP000606490"/>
    </source>
</evidence>
<dbReference type="PANTHER" id="PTHR30462:SF0">
    <property type="entry name" value="INTERMEMBRANE TRANSPORT PROTEIN YEBT"/>
    <property type="match status" value="1"/>
</dbReference>
<evidence type="ECO:0000256" key="1">
    <source>
        <dbReference type="ARBA" id="ARBA00004533"/>
    </source>
</evidence>
<reference evidence="9 10" key="1">
    <citation type="submission" date="2021-01" db="EMBL/GenBank/DDBJ databases">
        <title>Belnapia mucosa sp. nov. and Belnapia arida sp. nov., isolated from the Tabernas Desert (Almeria, Spain).</title>
        <authorList>
            <person name="Molina-Menor E."/>
            <person name="Vidal-Verdu A."/>
            <person name="Calonge A."/>
            <person name="Satari L."/>
            <person name="Pereto Magraner J."/>
            <person name="Porcar Miralles M."/>
        </authorList>
    </citation>
    <scope>NUCLEOTIDE SEQUENCE [LARGE SCALE GENOMIC DNA]</scope>
    <source>
        <strain evidence="9 10">T6</strain>
    </source>
</reference>
<dbReference type="Proteomes" id="UP000606490">
    <property type="component" value="Unassembled WGS sequence"/>
</dbReference>
<dbReference type="EMBL" id="JAEUXJ010000004">
    <property type="protein sequence ID" value="MBL6456006.1"/>
    <property type="molecule type" value="Genomic_DNA"/>
</dbReference>
<keyword evidence="6 7" id="KW-0472">Membrane</keyword>
<keyword evidence="5 7" id="KW-1133">Transmembrane helix</keyword>
<evidence type="ECO:0000256" key="6">
    <source>
        <dbReference type="ARBA" id="ARBA00023136"/>
    </source>
</evidence>
<comment type="caution">
    <text evidence="9">The sequence shown here is derived from an EMBL/GenBank/DDBJ whole genome shotgun (WGS) entry which is preliminary data.</text>
</comment>
<gene>
    <name evidence="9" type="ORF">JMJ55_11775</name>
</gene>
<comment type="subcellular location">
    <subcellularLocation>
        <location evidence="1">Cell inner membrane</location>
    </subcellularLocation>
</comment>
<feature type="domain" description="Mce/MlaD" evidence="8">
    <location>
        <begin position="300"/>
        <end position="392"/>
    </location>
</feature>
<evidence type="ECO:0000256" key="4">
    <source>
        <dbReference type="ARBA" id="ARBA00022692"/>
    </source>
</evidence>
<proteinExistence type="predicted"/>
<evidence type="ECO:0000256" key="3">
    <source>
        <dbReference type="ARBA" id="ARBA00022519"/>
    </source>
</evidence>